<proteinExistence type="predicted"/>
<comment type="caution">
    <text evidence="1">The sequence shown here is derived from an EMBL/GenBank/DDBJ whole genome shotgun (WGS) entry which is preliminary data.</text>
</comment>
<gene>
    <name evidence="1" type="ORF">HNR05_000505</name>
</gene>
<name>A0A7Z0EBT2_9MICO</name>
<evidence type="ECO:0000313" key="1">
    <source>
        <dbReference type="EMBL" id="NYJ18714.1"/>
    </source>
</evidence>
<evidence type="ECO:0008006" key="3">
    <source>
        <dbReference type="Google" id="ProtNLM"/>
    </source>
</evidence>
<dbReference type="Proteomes" id="UP000537260">
    <property type="component" value="Unassembled WGS sequence"/>
</dbReference>
<evidence type="ECO:0000313" key="2">
    <source>
        <dbReference type="Proteomes" id="UP000537260"/>
    </source>
</evidence>
<dbReference type="RefSeq" id="WP_179577584.1">
    <property type="nucleotide sequence ID" value="NZ_JACCFM010000001.1"/>
</dbReference>
<organism evidence="1 2">
    <name type="scientific">Glaciibacter psychrotolerans</name>
    <dbReference type="NCBI Taxonomy" id="670054"/>
    <lineage>
        <taxon>Bacteria</taxon>
        <taxon>Bacillati</taxon>
        <taxon>Actinomycetota</taxon>
        <taxon>Actinomycetes</taxon>
        <taxon>Micrococcales</taxon>
        <taxon>Microbacteriaceae</taxon>
        <taxon>Glaciibacter</taxon>
    </lineage>
</organism>
<reference evidence="1 2" key="1">
    <citation type="submission" date="2020-07" db="EMBL/GenBank/DDBJ databases">
        <title>Sequencing the genomes of 1000 actinobacteria strains.</title>
        <authorList>
            <person name="Klenk H.-P."/>
        </authorList>
    </citation>
    <scope>NUCLEOTIDE SEQUENCE [LARGE SCALE GENOMIC DNA]</scope>
    <source>
        <strain evidence="1 2">LI1</strain>
    </source>
</reference>
<accession>A0A7Z0EBT2</accession>
<dbReference type="EMBL" id="JACCFM010000001">
    <property type="protein sequence ID" value="NYJ18714.1"/>
    <property type="molecule type" value="Genomic_DNA"/>
</dbReference>
<sequence>MTDPALFMTMTDIAALARVQRPVVSMWRKRTAGAAEPFPSSIATTGTRELFDAREIAEWLTATEHGNNPDAVADAAAFARPARTVLGGTDPEADETTFDAHTALLALRSTLGHSLSGLNRDDLLDAADEQDPDDDTLYREIEAIPAGDVDALTQYIDSFVEAAYSEAAAYELLVASRPRARDGALDDTTLTNDAVNLVAQIAHALAAANGVSTGAGVDTSADERFVDVTGSASDLLLRIAETASVGAEPTMLTADSTGEAARLLRRRLLVHRIPRQTLHVDSTGAFTLTAHAVHVAQLPHSAHPEMTALEMLTAIDTLALHLNDKQVAVIVAPSAVLSDAGLTPDADRLRSDVMRTGRLRAIVRLPAGLLARKPRQSLTVWVLGAAAAATPLADRWTMVADLSTAVLGPGIADDLVGDLAASLGTRAAVRAHSFRFARLVFTRTLLSSRGALVAGAQTTTPTNATAPAALAVRAEALIAALNDESGETTDAASGRLQIGIGAATPRDHTAASSVSRSTTTSTVEQLIAGKQLRYVPGNRLDPVDIVVGGPSAGGIRLIGPAEVLGKSALGTRSIDRLRFAADYAAGRVTEPGDVVFITAPRPAAIVDAEGTSVVEYPARILRIAPAASAEAAAPNDLIDAVLAADIMALPAAHQRWMRWPVRRVRPEQSDALALALAAVRSQQADARERLARLDELTELLMEGAVDGGFTITPLISEPVPPTKGTP</sequence>
<protein>
    <recommendedName>
        <fullName evidence="3">DNA methylase adenine-specific domain-containing protein</fullName>
    </recommendedName>
</protein>
<keyword evidence="2" id="KW-1185">Reference proteome</keyword>
<dbReference type="AlphaFoldDB" id="A0A7Z0EBT2"/>